<dbReference type="SUPFAM" id="SSF46689">
    <property type="entry name" value="Homeodomain-like"/>
    <property type="match status" value="1"/>
</dbReference>
<sequence length="317" mass="34842">MGDGPLRRLVVDVTVPGTARDGFDILRNEWWTQVGTAIPLPPSTPVGSGDYRIAIEHAKVDDTVIENIYSGSIVGGTGGEFNHLNDRVVMHVVDHGEWCFTGQRSQTKVPGGWFVVRHNDPSWQFEIGPRTTAKVLILPSAPLRPLLKDRHVTGPSDSAEVRLLMAHARMTEATLEDLTQAGAHAARSALIELVKGVLTQETDGSEPLLAPALAQAARDLVDSRLAESDLAPGMLARELNVSVRTLHRAFAATGQPVMGYIRRKRLEHARQELAVRSVSEVAAHWQFADSSHFIRAFKKEYGQTPTEYIRATRPTRS</sequence>
<accession>A0A1W2FXM5</accession>
<dbReference type="SMART" id="SM00342">
    <property type="entry name" value="HTH_ARAC"/>
    <property type="match status" value="1"/>
</dbReference>
<dbReference type="GO" id="GO:0003700">
    <property type="term" value="F:DNA-binding transcription factor activity"/>
    <property type="evidence" value="ECO:0007669"/>
    <property type="project" value="InterPro"/>
</dbReference>
<evidence type="ECO:0000259" key="4">
    <source>
        <dbReference type="PROSITE" id="PS01124"/>
    </source>
</evidence>
<gene>
    <name evidence="5" type="ORF">SAMN05661093_09951</name>
</gene>
<dbReference type="Gene3D" id="1.10.10.60">
    <property type="entry name" value="Homeodomain-like"/>
    <property type="match status" value="1"/>
</dbReference>
<dbReference type="PROSITE" id="PS01124">
    <property type="entry name" value="HTH_ARAC_FAMILY_2"/>
    <property type="match status" value="1"/>
</dbReference>
<dbReference type="EMBL" id="FWXV01000014">
    <property type="protein sequence ID" value="SMD26368.1"/>
    <property type="molecule type" value="Genomic_DNA"/>
</dbReference>
<name>A0A1W2FXM5_KIBAR</name>
<dbReference type="InterPro" id="IPR009057">
    <property type="entry name" value="Homeodomain-like_sf"/>
</dbReference>
<dbReference type="InterPro" id="IPR050204">
    <property type="entry name" value="AraC_XylS_family_regulators"/>
</dbReference>
<dbReference type="PANTHER" id="PTHR46796:SF6">
    <property type="entry name" value="ARAC SUBFAMILY"/>
    <property type="match status" value="1"/>
</dbReference>
<evidence type="ECO:0000313" key="6">
    <source>
        <dbReference type="Proteomes" id="UP000192674"/>
    </source>
</evidence>
<feature type="domain" description="HTH araC/xylS-type" evidence="4">
    <location>
        <begin position="215"/>
        <end position="311"/>
    </location>
</feature>
<dbReference type="Proteomes" id="UP000192674">
    <property type="component" value="Unassembled WGS sequence"/>
</dbReference>
<evidence type="ECO:0000256" key="2">
    <source>
        <dbReference type="ARBA" id="ARBA00023125"/>
    </source>
</evidence>
<keyword evidence="1" id="KW-0805">Transcription regulation</keyword>
<keyword evidence="6" id="KW-1185">Reference proteome</keyword>
<dbReference type="Pfam" id="PF12833">
    <property type="entry name" value="HTH_18"/>
    <property type="match status" value="1"/>
</dbReference>
<keyword evidence="2 5" id="KW-0238">DNA-binding</keyword>
<evidence type="ECO:0000256" key="3">
    <source>
        <dbReference type="ARBA" id="ARBA00023163"/>
    </source>
</evidence>
<dbReference type="InterPro" id="IPR018060">
    <property type="entry name" value="HTH_AraC"/>
</dbReference>
<dbReference type="InterPro" id="IPR020449">
    <property type="entry name" value="Tscrpt_reg_AraC-type_HTH"/>
</dbReference>
<evidence type="ECO:0000256" key="1">
    <source>
        <dbReference type="ARBA" id="ARBA00023015"/>
    </source>
</evidence>
<protein>
    <submittedName>
        <fullName evidence="5">AraC-type DNA-binding protein</fullName>
    </submittedName>
</protein>
<dbReference type="AlphaFoldDB" id="A0A1W2FXM5"/>
<dbReference type="PROSITE" id="PS00041">
    <property type="entry name" value="HTH_ARAC_FAMILY_1"/>
    <property type="match status" value="1"/>
</dbReference>
<dbReference type="PANTHER" id="PTHR46796">
    <property type="entry name" value="HTH-TYPE TRANSCRIPTIONAL ACTIVATOR RHAS-RELATED"/>
    <property type="match status" value="1"/>
</dbReference>
<evidence type="ECO:0000313" key="5">
    <source>
        <dbReference type="EMBL" id="SMD26368.1"/>
    </source>
</evidence>
<reference evidence="5 6" key="1">
    <citation type="submission" date="2017-04" db="EMBL/GenBank/DDBJ databases">
        <authorList>
            <person name="Afonso C.L."/>
            <person name="Miller P.J."/>
            <person name="Scott M.A."/>
            <person name="Spackman E."/>
            <person name="Goraichik I."/>
            <person name="Dimitrov K.M."/>
            <person name="Suarez D.L."/>
            <person name="Swayne D.E."/>
        </authorList>
    </citation>
    <scope>NUCLEOTIDE SEQUENCE [LARGE SCALE GENOMIC DNA]</scope>
    <source>
        <strain evidence="5 6">DSM 43828</strain>
    </source>
</reference>
<dbReference type="PRINTS" id="PR00032">
    <property type="entry name" value="HTHARAC"/>
</dbReference>
<keyword evidence="3" id="KW-0804">Transcription</keyword>
<organism evidence="5 6">
    <name type="scientific">Kibdelosporangium aridum</name>
    <dbReference type="NCBI Taxonomy" id="2030"/>
    <lineage>
        <taxon>Bacteria</taxon>
        <taxon>Bacillati</taxon>
        <taxon>Actinomycetota</taxon>
        <taxon>Actinomycetes</taxon>
        <taxon>Pseudonocardiales</taxon>
        <taxon>Pseudonocardiaceae</taxon>
        <taxon>Kibdelosporangium</taxon>
    </lineage>
</organism>
<dbReference type="InterPro" id="IPR018062">
    <property type="entry name" value="HTH_AraC-typ_CS"/>
</dbReference>
<dbReference type="GO" id="GO:0043565">
    <property type="term" value="F:sequence-specific DNA binding"/>
    <property type="evidence" value="ECO:0007669"/>
    <property type="project" value="InterPro"/>
</dbReference>
<proteinExistence type="predicted"/>